<dbReference type="AlphaFoldDB" id="A0AAE0EJB6"/>
<keyword evidence="1" id="KW-0863">Zinc-finger</keyword>
<feature type="domain" description="CCHC-type" evidence="3">
    <location>
        <begin position="131"/>
        <end position="144"/>
    </location>
</feature>
<dbReference type="InterPro" id="IPR025836">
    <property type="entry name" value="Zn_knuckle_CX2CX4HX4C"/>
</dbReference>
<keyword evidence="5" id="KW-1185">Reference proteome</keyword>
<name>A0AAE0EJB6_9ROSI</name>
<evidence type="ECO:0000259" key="3">
    <source>
        <dbReference type="PROSITE" id="PS50158"/>
    </source>
</evidence>
<dbReference type="Proteomes" id="UP001281410">
    <property type="component" value="Unassembled WGS sequence"/>
</dbReference>
<gene>
    <name evidence="4" type="ORF">Dsin_002499</name>
</gene>
<accession>A0AAE0EJB6</accession>
<sequence length="312" mass="34520">MMNTVDVPKLCKALTLKDKEGPLRPLQVDLKNDRAKQLGLRLVKLVNREIQIHRAPLLWMGAEIGRFLGSMIGDVAEIDEGNQVDRVGKYIRVRVVINVSKPLCQILRFDVMQDGKETTMLLRYEHLPEQCFQCGYIGHVVWECLDEGTGNGAKDLNLMYCAWLKASSPIKNQYRSRKERWGTDRGGGDEGSGGMSRSEIRKAVTLALLDDGGKGKAMDDGGSHVEDMKVDLGLGKDDRVVKLSTGLDFGVDSYEDIGTCRSKTGKWKIWARDGVEIDNGLVAGSNLEKTFVVEGNDNANIGMKFVKIDDGA</sequence>
<organism evidence="4 5">
    <name type="scientific">Dipteronia sinensis</name>
    <dbReference type="NCBI Taxonomy" id="43782"/>
    <lineage>
        <taxon>Eukaryota</taxon>
        <taxon>Viridiplantae</taxon>
        <taxon>Streptophyta</taxon>
        <taxon>Embryophyta</taxon>
        <taxon>Tracheophyta</taxon>
        <taxon>Spermatophyta</taxon>
        <taxon>Magnoliopsida</taxon>
        <taxon>eudicotyledons</taxon>
        <taxon>Gunneridae</taxon>
        <taxon>Pentapetalae</taxon>
        <taxon>rosids</taxon>
        <taxon>malvids</taxon>
        <taxon>Sapindales</taxon>
        <taxon>Sapindaceae</taxon>
        <taxon>Hippocastanoideae</taxon>
        <taxon>Acereae</taxon>
        <taxon>Dipteronia</taxon>
    </lineage>
</organism>
<evidence type="ECO:0000256" key="1">
    <source>
        <dbReference type="PROSITE-ProRule" id="PRU00047"/>
    </source>
</evidence>
<evidence type="ECO:0000313" key="5">
    <source>
        <dbReference type="Proteomes" id="UP001281410"/>
    </source>
</evidence>
<dbReference type="InterPro" id="IPR040256">
    <property type="entry name" value="At4g02000-like"/>
</dbReference>
<evidence type="ECO:0000256" key="2">
    <source>
        <dbReference type="SAM" id="MobiDB-lite"/>
    </source>
</evidence>
<keyword evidence="1" id="KW-0479">Metal-binding</keyword>
<dbReference type="InterPro" id="IPR001878">
    <property type="entry name" value="Znf_CCHC"/>
</dbReference>
<dbReference type="PROSITE" id="PS50158">
    <property type="entry name" value="ZF_CCHC"/>
    <property type="match status" value="1"/>
</dbReference>
<reference evidence="4" key="1">
    <citation type="journal article" date="2023" name="Plant J.">
        <title>Genome sequences and population genomics provide insights into the demographic history, inbreeding, and mutation load of two 'living fossil' tree species of Dipteronia.</title>
        <authorList>
            <person name="Feng Y."/>
            <person name="Comes H.P."/>
            <person name="Chen J."/>
            <person name="Zhu S."/>
            <person name="Lu R."/>
            <person name="Zhang X."/>
            <person name="Li P."/>
            <person name="Qiu J."/>
            <person name="Olsen K.M."/>
            <person name="Qiu Y."/>
        </authorList>
    </citation>
    <scope>NUCLEOTIDE SEQUENCE</scope>
    <source>
        <strain evidence="4">NBL</strain>
    </source>
</reference>
<feature type="compositionally biased region" description="Basic and acidic residues" evidence="2">
    <location>
        <begin position="179"/>
        <end position="188"/>
    </location>
</feature>
<dbReference type="GO" id="GO:0003676">
    <property type="term" value="F:nucleic acid binding"/>
    <property type="evidence" value="ECO:0007669"/>
    <property type="project" value="InterPro"/>
</dbReference>
<protein>
    <recommendedName>
        <fullName evidence="3">CCHC-type domain-containing protein</fullName>
    </recommendedName>
</protein>
<dbReference type="Pfam" id="PF14392">
    <property type="entry name" value="zf-CCHC_4"/>
    <property type="match status" value="1"/>
</dbReference>
<dbReference type="PANTHER" id="PTHR31286">
    <property type="entry name" value="GLYCINE-RICH CELL WALL STRUCTURAL PROTEIN 1.8-LIKE"/>
    <property type="match status" value="1"/>
</dbReference>
<feature type="region of interest" description="Disordered" evidence="2">
    <location>
        <begin position="175"/>
        <end position="196"/>
    </location>
</feature>
<evidence type="ECO:0000313" key="4">
    <source>
        <dbReference type="EMBL" id="KAK3230618.1"/>
    </source>
</evidence>
<dbReference type="GO" id="GO:0008270">
    <property type="term" value="F:zinc ion binding"/>
    <property type="evidence" value="ECO:0007669"/>
    <property type="project" value="UniProtKB-KW"/>
</dbReference>
<comment type="caution">
    <text evidence="4">The sequence shown here is derived from an EMBL/GenBank/DDBJ whole genome shotgun (WGS) entry which is preliminary data.</text>
</comment>
<dbReference type="EMBL" id="JANJYJ010000001">
    <property type="protein sequence ID" value="KAK3230618.1"/>
    <property type="molecule type" value="Genomic_DNA"/>
</dbReference>
<keyword evidence="1" id="KW-0862">Zinc</keyword>
<dbReference type="PANTHER" id="PTHR31286:SF167">
    <property type="entry name" value="OS09G0268800 PROTEIN"/>
    <property type="match status" value="1"/>
</dbReference>
<proteinExistence type="predicted"/>